<name>A0A7X0IH21_9ACTN</name>
<dbReference type="SMART" id="SM00220">
    <property type="entry name" value="S_TKc"/>
    <property type="match status" value="1"/>
</dbReference>
<keyword evidence="3" id="KW-0067">ATP-binding</keyword>
<feature type="compositionally biased region" description="Low complexity" evidence="4">
    <location>
        <begin position="35"/>
        <end position="66"/>
    </location>
</feature>
<dbReference type="Proteomes" id="UP000555564">
    <property type="component" value="Unassembled WGS sequence"/>
</dbReference>
<evidence type="ECO:0000313" key="7">
    <source>
        <dbReference type="Proteomes" id="UP000555564"/>
    </source>
</evidence>
<feature type="compositionally biased region" description="Pro residues" evidence="4">
    <location>
        <begin position="503"/>
        <end position="520"/>
    </location>
</feature>
<feature type="compositionally biased region" description="Polar residues" evidence="4">
    <location>
        <begin position="79"/>
        <end position="91"/>
    </location>
</feature>
<dbReference type="AlphaFoldDB" id="A0A7X0IH21"/>
<feature type="compositionally biased region" description="Gly residues" evidence="4">
    <location>
        <begin position="448"/>
        <end position="457"/>
    </location>
</feature>
<keyword evidence="2" id="KW-0547">Nucleotide-binding</keyword>
<evidence type="ECO:0000256" key="3">
    <source>
        <dbReference type="ARBA" id="ARBA00022840"/>
    </source>
</evidence>
<evidence type="ECO:0000259" key="5">
    <source>
        <dbReference type="PROSITE" id="PS50011"/>
    </source>
</evidence>
<feature type="domain" description="Protein kinase" evidence="5">
    <location>
        <begin position="15"/>
        <end position="346"/>
    </location>
</feature>
<accession>A0A7X0IH21</accession>
<dbReference type="GO" id="GO:0004672">
    <property type="term" value="F:protein kinase activity"/>
    <property type="evidence" value="ECO:0007669"/>
    <property type="project" value="InterPro"/>
</dbReference>
<protein>
    <recommendedName>
        <fullName evidence="5">Protein kinase domain-containing protein</fullName>
    </recommendedName>
</protein>
<dbReference type="GO" id="GO:0005524">
    <property type="term" value="F:ATP binding"/>
    <property type="evidence" value="ECO:0007669"/>
    <property type="project" value="UniProtKB-KW"/>
</dbReference>
<dbReference type="PANTHER" id="PTHR45832">
    <property type="entry name" value="SERINE/THREONINE-PROTEIN KINASE SAMKA-RELATED-RELATED"/>
    <property type="match status" value="1"/>
</dbReference>
<evidence type="ECO:0000256" key="2">
    <source>
        <dbReference type="ARBA" id="ARBA00022741"/>
    </source>
</evidence>
<feature type="compositionally biased region" description="Gly residues" evidence="4">
    <location>
        <begin position="94"/>
        <end position="105"/>
    </location>
</feature>
<proteinExistence type="inferred from homology"/>
<dbReference type="InterPro" id="IPR011009">
    <property type="entry name" value="Kinase-like_dom_sf"/>
</dbReference>
<dbReference type="RefSeq" id="WP_184984062.1">
    <property type="nucleotide sequence ID" value="NZ_BAAALO010000076.1"/>
</dbReference>
<dbReference type="InterPro" id="IPR000719">
    <property type="entry name" value="Prot_kinase_dom"/>
</dbReference>
<evidence type="ECO:0000313" key="6">
    <source>
        <dbReference type="EMBL" id="MBB6475042.1"/>
    </source>
</evidence>
<dbReference type="Pfam" id="PF00069">
    <property type="entry name" value="Pkinase"/>
    <property type="match status" value="1"/>
</dbReference>
<comment type="caution">
    <text evidence="6">The sequence shown here is derived from an EMBL/GenBank/DDBJ whole genome shotgun (WGS) entry which is preliminary data.</text>
</comment>
<evidence type="ECO:0000256" key="1">
    <source>
        <dbReference type="ARBA" id="ARBA00008874"/>
    </source>
</evidence>
<evidence type="ECO:0000256" key="4">
    <source>
        <dbReference type="SAM" id="MobiDB-lite"/>
    </source>
</evidence>
<reference evidence="6 7" key="1">
    <citation type="submission" date="2020-08" db="EMBL/GenBank/DDBJ databases">
        <title>Sequencing the genomes of 1000 actinobacteria strains.</title>
        <authorList>
            <person name="Klenk H.-P."/>
        </authorList>
    </citation>
    <scope>NUCLEOTIDE SEQUENCE [LARGE SCALE GENOMIC DNA]</scope>
    <source>
        <strain evidence="6 7">DSM 44936</strain>
    </source>
</reference>
<keyword evidence="7" id="KW-1185">Reference proteome</keyword>
<feature type="compositionally biased region" description="Low complexity" evidence="4">
    <location>
        <begin position="586"/>
        <end position="601"/>
    </location>
</feature>
<feature type="compositionally biased region" description="Low complexity" evidence="4">
    <location>
        <begin position="521"/>
        <end position="579"/>
    </location>
</feature>
<feature type="region of interest" description="Disordered" evidence="4">
    <location>
        <begin position="1"/>
        <end position="109"/>
    </location>
</feature>
<dbReference type="PRINTS" id="PR01217">
    <property type="entry name" value="PRICHEXTENSN"/>
</dbReference>
<dbReference type="InterPro" id="IPR051931">
    <property type="entry name" value="PAK3-like"/>
</dbReference>
<dbReference type="PROSITE" id="PS50011">
    <property type="entry name" value="PROTEIN_KINASE_DOM"/>
    <property type="match status" value="1"/>
</dbReference>
<organism evidence="6 7">
    <name type="scientific">Sphaerisporangium rubeum</name>
    <dbReference type="NCBI Taxonomy" id="321317"/>
    <lineage>
        <taxon>Bacteria</taxon>
        <taxon>Bacillati</taxon>
        <taxon>Actinomycetota</taxon>
        <taxon>Actinomycetes</taxon>
        <taxon>Streptosporangiales</taxon>
        <taxon>Streptosporangiaceae</taxon>
        <taxon>Sphaerisporangium</taxon>
    </lineage>
</organism>
<dbReference type="EMBL" id="JACHIU010000001">
    <property type="protein sequence ID" value="MBB6475042.1"/>
    <property type="molecule type" value="Genomic_DNA"/>
</dbReference>
<feature type="region of interest" description="Disordered" evidence="4">
    <location>
        <begin position="441"/>
        <end position="642"/>
    </location>
</feature>
<dbReference type="Gene3D" id="1.10.510.10">
    <property type="entry name" value="Transferase(Phosphotransferase) domain 1"/>
    <property type="match status" value="1"/>
</dbReference>
<gene>
    <name evidence="6" type="ORF">BJ992_004473</name>
</gene>
<dbReference type="PANTHER" id="PTHR45832:SF22">
    <property type="entry name" value="SERINE_THREONINE-PROTEIN KINASE SAMKA-RELATED"/>
    <property type="match status" value="1"/>
</dbReference>
<comment type="similarity">
    <text evidence="1">Belongs to the protein kinase superfamily. STE Ser/Thr protein kinase family. STE20 subfamily.</text>
</comment>
<dbReference type="SUPFAM" id="SSF56112">
    <property type="entry name" value="Protein kinase-like (PK-like)"/>
    <property type="match status" value="1"/>
</dbReference>
<sequence>MQALMPDDPQKVGEYSLLTRLGEGPRGTTYLARPTGTVETNTETNTETAPATASPAGTAPPAGEAGNTEKPEPAGSAGEAQTSEGTKSTPETRAGGGVGTGGETGPGPRFVVRLLASRPGADDAARTAVLDELSAARRVSGAHAVRVVDAGWHGDRPYVVREYVEGRSLRETVEAGGPLAGDALERVAVGALTALTAVHLAGLTHGALSPSNVILTQDGPRIADFGLPSPAETADDLRAWATTMAYAATGSTGLDLAALPAPLRDVVSACLSPAAASRPTAQGAMLWLLGQDRTQPHGGDRPGTPALAAPDPAVPGTAPASSKAVVPAAEITRPATPAAEGTLPAVPPATVVPAREVPVQVWGAPALPAEGVVPVTAVSPDEGAEPSRAVVRKKIGGRFPVGLAAGLGLVVGLSGLGLWGAQQYSAPTQIGRLAAEGDAGGVPVPTDRGGGTGGTEVGGTSAPRPEVTVPWAASPGPQETGVYPLDIGGDPDIPTSDQRFTPPAVPTTVPDPGPTTPSPAPTVTVTATPTVTPSGEASPTPSLDTPTPTPSLDTPTPTASPGTPTPTPSGAGSPTASGPVTPAPNPSRTRTPAPTVRPTASGTAVPGPTASRTATSPPRVTPDPTYSLPRTRPQGANPYEPQRICDSAGKGTGFYVQRSSSFAGGVTYQLYSAAAGANCVVTLKTGNLGKATPVSATLEVQGQAPLTDKGSYSYYAGPVIAAAKGKCVRFTGTVGTAATSVPYGNCG</sequence>
<feature type="region of interest" description="Disordered" evidence="4">
    <location>
        <begin position="292"/>
        <end position="320"/>
    </location>
</feature>